<comment type="subcellular location">
    <subcellularLocation>
        <location evidence="1">Cell membrane</location>
        <topology evidence="1">Single-pass membrane protein</topology>
    </subcellularLocation>
</comment>
<dbReference type="GO" id="GO:0008233">
    <property type="term" value="F:peptidase activity"/>
    <property type="evidence" value="ECO:0007669"/>
    <property type="project" value="UniProtKB-KW"/>
</dbReference>
<evidence type="ECO:0000256" key="8">
    <source>
        <dbReference type="ARBA" id="ARBA00022989"/>
    </source>
</evidence>
<comment type="caution">
    <text evidence="14">The sequence shown here is derived from an EMBL/GenBank/DDBJ whole genome shotgun (WGS) entry which is preliminary data.</text>
</comment>
<evidence type="ECO:0000256" key="5">
    <source>
        <dbReference type="ARBA" id="ARBA00022692"/>
    </source>
</evidence>
<comment type="similarity">
    <text evidence="2 10">Belongs to the peptidase S8 family.</text>
</comment>
<dbReference type="Pfam" id="PF00082">
    <property type="entry name" value="Peptidase_S8"/>
    <property type="match status" value="1"/>
</dbReference>
<dbReference type="PROSITE" id="PS00136">
    <property type="entry name" value="SUBTILASE_ASP"/>
    <property type="match status" value="1"/>
</dbReference>
<dbReference type="NCBIfam" id="TIGR03921">
    <property type="entry name" value="T7SS_mycosin"/>
    <property type="match status" value="1"/>
</dbReference>
<dbReference type="Proteomes" id="UP001199469">
    <property type="component" value="Unassembled WGS sequence"/>
</dbReference>
<evidence type="ECO:0000256" key="6">
    <source>
        <dbReference type="ARBA" id="ARBA00022801"/>
    </source>
</evidence>
<gene>
    <name evidence="14" type="primary">mycP</name>
    <name evidence="14" type="ORF">LQ327_04910</name>
</gene>
<feature type="chain" id="PRO_5045880987" evidence="12">
    <location>
        <begin position="27"/>
        <end position="457"/>
    </location>
</feature>
<feature type="transmembrane region" description="Helical" evidence="11">
    <location>
        <begin position="427"/>
        <end position="450"/>
    </location>
</feature>
<evidence type="ECO:0000256" key="9">
    <source>
        <dbReference type="ARBA" id="ARBA00023136"/>
    </source>
</evidence>
<keyword evidence="15" id="KW-1185">Reference proteome</keyword>
<dbReference type="EMBL" id="JAJNDB010000001">
    <property type="protein sequence ID" value="MCD2192728.1"/>
    <property type="molecule type" value="Genomic_DNA"/>
</dbReference>
<dbReference type="InterPro" id="IPR022398">
    <property type="entry name" value="Peptidase_S8_His-AS"/>
</dbReference>
<dbReference type="InterPro" id="IPR015500">
    <property type="entry name" value="Peptidase_S8_subtilisin-rel"/>
</dbReference>
<accession>A0ABS8P3B4</accession>
<keyword evidence="7 10" id="KW-0720">Serine protease</keyword>
<keyword evidence="3" id="KW-1003">Cell membrane</keyword>
<protein>
    <submittedName>
        <fullName evidence="14">Type VII secretion-associated serine protease mycosin</fullName>
    </submittedName>
</protein>
<sequence>MTGGARAAGVLLGVVLVLLGTAPASAAVPAPPAPDPALLAGLDPTPSPLPGVRQQVACVAPLSEGPTVTPWAQERLRITDAWRWGRGAGQTVAVIDTGVATHPRLAGRLLDGGDFVGPGGTGTTDCDGHGTLVAGIVAAAPDPAPGESGPSGFTGVAPEARVLTIRQSSATATAGGRTGPGAGDVVTLARAVRHAVDLGATVVNISEAACLPVAVAPRVLAPLRAAVRDAVDRNVVVVAAAGNAGSGSCEQTDPSGTEEGQVVAPAWFGDDVLSVGYVGQDGRPSPRTVRGPWVSVAAPGTDVVSLSPTGPGLVDRVQPAGAGTGDPAGSPIEGSSFAAPYVAGVAALVRARFPQLSARQVTARIVATAQAAGPRDDAVGAGIVDPVAALSTPVAAAAGASSGASENGGPGRVDLAGGGDAHSGARAVALIGTAGAVVLGGVVLGAVVLARRARRPR</sequence>
<dbReference type="InterPro" id="IPR023827">
    <property type="entry name" value="Peptidase_S8_Asp-AS"/>
</dbReference>
<dbReference type="PRINTS" id="PR00723">
    <property type="entry name" value="SUBTILISIN"/>
</dbReference>
<name>A0ABS8P3B4_9PSEU</name>
<dbReference type="InterPro" id="IPR036852">
    <property type="entry name" value="Peptidase_S8/S53_dom_sf"/>
</dbReference>
<evidence type="ECO:0000256" key="4">
    <source>
        <dbReference type="ARBA" id="ARBA00022670"/>
    </source>
</evidence>
<dbReference type="SUPFAM" id="SSF52743">
    <property type="entry name" value="Subtilisin-like"/>
    <property type="match status" value="1"/>
</dbReference>
<dbReference type="GO" id="GO:0006508">
    <property type="term" value="P:proteolysis"/>
    <property type="evidence" value="ECO:0007669"/>
    <property type="project" value="UniProtKB-KW"/>
</dbReference>
<dbReference type="PROSITE" id="PS00137">
    <property type="entry name" value="SUBTILASE_HIS"/>
    <property type="match status" value="1"/>
</dbReference>
<evidence type="ECO:0000313" key="15">
    <source>
        <dbReference type="Proteomes" id="UP001199469"/>
    </source>
</evidence>
<keyword evidence="5 11" id="KW-0812">Transmembrane</keyword>
<keyword evidence="12" id="KW-0732">Signal</keyword>
<evidence type="ECO:0000256" key="7">
    <source>
        <dbReference type="ARBA" id="ARBA00022825"/>
    </source>
</evidence>
<dbReference type="PANTHER" id="PTHR43806:SF11">
    <property type="entry name" value="CEREVISIN-RELATED"/>
    <property type="match status" value="1"/>
</dbReference>
<evidence type="ECO:0000256" key="12">
    <source>
        <dbReference type="SAM" id="SignalP"/>
    </source>
</evidence>
<feature type="active site" description="Charge relay system" evidence="10">
    <location>
        <position position="129"/>
    </location>
</feature>
<dbReference type="Gene3D" id="3.40.50.200">
    <property type="entry name" value="Peptidase S8/S53 domain"/>
    <property type="match status" value="1"/>
</dbReference>
<dbReference type="PROSITE" id="PS51892">
    <property type="entry name" value="SUBTILASE"/>
    <property type="match status" value="1"/>
</dbReference>
<feature type="active site" description="Charge relay system" evidence="10">
    <location>
        <position position="336"/>
    </location>
</feature>
<organism evidence="14 15">
    <name type="scientific">Actinomycetospora endophytica</name>
    <dbReference type="NCBI Taxonomy" id="2291215"/>
    <lineage>
        <taxon>Bacteria</taxon>
        <taxon>Bacillati</taxon>
        <taxon>Actinomycetota</taxon>
        <taxon>Actinomycetes</taxon>
        <taxon>Pseudonocardiales</taxon>
        <taxon>Pseudonocardiaceae</taxon>
        <taxon>Actinomycetospora</taxon>
    </lineage>
</organism>
<feature type="signal peptide" evidence="12">
    <location>
        <begin position="1"/>
        <end position="26"/>
    </location>
</feature>
<evidence type="ECO:0000256" key="1">
    <source>
        <dbReference type="ARBA" id="ARBA00004162"/>
    </source>
</evidence>
<proteinExistence type="inferred from homology"/>
<evidence type="ECO:0000256" key="2">
    <source>
        <dbReference type="ARBA" id="ARBA00011073"/>
    </source>
</evidence>
<feature type="domain" description="Peptidase S8/S53" evidence="13">
    <location>
        <begin position="87"/>
        <end position="380"/>
    </location>
</feature>
<keyword evidence="9 11" id="KW-0472">Membrane</keyword>
<evidence type="ECO:0000259" key="13">
    <source>
        <dbReference type="Pfam" id="PF00082"/>
    </source>
</evidence>
<dbReference type="InterPro" id="IPR000209">
    <property type="entry name" value="Peptidase_S8/S53_dom"/>
</dbReference>
<feature type="active site" description="Charge relay system" evidence="10">
    <location>
        <position position="96"/>
    </location>
</feature>
<keyword evidence="8 11" id="KW-1133">Transmembrane helix</keyword>
<dbReference type="InterPro" id="IPR050131">
    <property type="entry name" value="Peptidase_S8_subtilisin-like"/>
</dbReference>
<keyword evidence="4 10" id="KW-0645">Protease</keyword>
<dbReference type="PANTHER" id="PTHR43806">
    <property type="entry name" value="PEPTIDASE S8"/>
    <property type="match status" value="1"/>
</dbReference>
<reference evidence="14 15" key="1">
    <citation type="submission" date="2021-11" db="EMBL/GenBank/DDBJ databases">
        <title>Draft genome sequence of Actinomycetospora sp. SF1 isolated from the rhizosphere soil.</title>
        <authorList>
            <person name="Duangmal K."/>
            <person name="Chantavorakit T."/>
        </authorList>
    </citation>
    <scope>NUCLEOTIDE SEQUENCE [LARGE SCALE GENOMIC DNA]</scope>
    <source>
        <strain evidence="14 15">TBRC 5722</strain>
    </source>
</reference>
<evidence type="ECO:0000256" key="3">
    <source>
        <dbReference type="ARBA" id="ARBA00022475"/>
    </source>
</evidence>
<evidence type="ECO:0000256" key="10">
    <source>
        <dbReference type="PROSITE-ProRule" id="PRU01240"/>
    </source>
</evidence>
<evidence type="ECO:0000256" key="11">
    <source>
        <dbReference type="SAM" id="Phobius"/>
    </source>
</evidence>
<keyword evidence="6 10" id="KW-0378">Hydrolase</keyword>
<evidence type="ECO:0000313" key="14">
    <source>
        <dbReference type="EMBL" id="MCD2192728.1"/>
    </source>
</evidence>
<dbReference type="InterPro" id="IPR023834">
    <property type="entry name" value="T7SS_pept_S8A_mycosin"/>
</dbReference>
<dbReference type="RefSeq" id="WP_230730400.1">
    <property type="nucleotide sequence ID" value="NZ_JAJNDB010000001.1"/>
</dbReference>